<dbReference type="EMBL" id="GISG01215882">
    <property type="protein sequence ID" value="MBA4662436.1"/>
    <property type="molecule type" value="Transcribed_RNA"/>
</dbReference>
<reference evidence="1" key="2">
    <citation type="submission" date="2020-07" db="EMBL/GenBank/DDBJ databases">
        <authorList>
            <person name="Vera ALvarez R."/>
            <person name="Arias-Moreno D.M."/>
            <person name="Jimenez-Jacinto V."/>
            <person name="Jimenez-Bremont J.F."/>
            <person name="Swaminathan K."/>
            <person name="Moose S.P."/>
            <person name="Guerrero-Gonzalez M.L."/>
            <person name="Marino-Ramirez L."/>
            <person name="Landsman D."/>
            <person name="Rodriguez-Kessler M."/>
            <person name="Delgado-Sanchez P."/>
        </authorList>
    </citation>
    <scope>NUCLEOTIDE SEQUENCE</scope>
    <source>
        <tissue evidence="1">Cladode</tissue>
    </source>
</reference>
<reference evidence="1" key="1">
    <citation type="journal article" date="2013" name="J. Plant Res.">
        <title>Effect of fungi and light on seed germination of three Opuntia species from semiarid lands of central Mexico.</title>
        <authorList>
            <person name="Delgado-Sanchez P."/>
            <person name="Jimenez-Bremont J.F."/>
            <person name="Guerrero-Gonzalez Mde L."/>
            <person name="Flores J."/>
        </authorList>
    </citation>
    <scope>NUCLEOTIDE SEQUENCE</scope>
    <source>
        <tissue evidence="1">Cladode</tissue>
    </source>
</reference>
<name>A0A7C9AAK3_OPUST</name>
<accession>A0A7C9AAK3</accession>
<protein>
    <submittedName>
        <fullName evidence="1">Uncharacterized protein</fullName>
    </submittedName>
</protein>
<proteinExistence type="predicted"/>
<organism evidence="1">
    <name type="scientific">Opuntia streptacantha</name>
    <name type="common">Prickly pear cactus</name>
    <name type="synonym">Opuntia cardona</name>
    <dbReference type="NCBI Taxonomy" id="393608"/>
    <lineage>
        <taxon>Eukaryota</taxon>
        <taxon>Viridiplantae</taxon>
        <taxon>Streptophyta</taxon>
        <taxon>Embryophyta</taxon>
        <taxon>Tracheophyta</taxon>
        <taxon>Spermatophyta</taxon>
        <taxon>Magnoliopsida</taxon>
        <taxon>eudicotyledons</taxon>
        <taxon>Gunneridae</taxon>
        <taxon>Pentapetalae</taxon>
        <taxon>Caryophyllales</taxon>
        <taxon>Cactineae</taxon>
        <taxon>Cactaceae</taxon>
        <taxon>Opuntioideae</taxon>
        <taxon>Opuntia</taxon>
    </lineage>
</organism>
<evidence type="ECO:0000313" key="1">
    <source>
        <dbReference type="EMBL" id="MBA4662436.1"/>
    </source>
</evidence>
<sequence length="105" mass="11765">MAHLLQVHQSKTCTTSMAVGSAQLIYCPSTQPWTYYWERQDSWTPPSDQSDKSISLKTSLVLLDLGHAIQSDQVFLYPTSQNVLPHLANQLLHSVGKSYLFQAAD</sequence>
<dbReference type="AlphaFoldDB" id="A0A7C9AAK3"/>